<gene>
    <name evidence="3" type="ORF">WMSIL1_LOCUS9583</name>
</gene>
<proteinExistence type="predicted"/>
<evidence type="ECO:0000259" key="2">
    <source>
        <dbReference type="PROSITE" id="PS00028"/>
    </source>
</evidence>
<organism evidence="3 4">
    <name type="scientific">Hymenolepis diminuta</name>
    <name type="common">Rat tapeworm</name>
    <dbReference type="NCBI Taxonomy" id="6216"/>
    <lineage>
        <taxon>Eukaryota</taxon>
        <taxon>Metazoa</taxon>
        <taxon>Spiralia</taxon>
        <taxon>Lophotrochozoa</taxon>
        <taxon>Platyhelminthes</taxon>
        <taxon>Cestoda</taxon>
        <taxon>Eucestoda</taxon>
        <taxon>Cyclophyllidea</taxon>
        <taxon>Hymenolepididae</taxon>
        <taxon>Hymenolepis</taxon>
    </lineage>
</organism>
<feature type="domain" description="C2H2-type" evidence="2">
    <location>
        <begin position="437"/>
        <end position="459"/>
    </location>
</feature>
<accession>A0A564YTS4</accession>
<name>A0A564YTS4_HYMDI</name>
<evidence type="ECO:0000313" key="4">
    <source>
        <dbReference type="Proteomes" id="UP000321570"/>
    </source>
</evidence>
<dbReference type="AlphaFoldDB" id="A0A564YTS4"/>
<evidence type="ECO:0000256" key="1">
    <source>
        <dbReference type="SAM" id="MobiDB-lite"/>
    </source>
</evidence>
<dbReference type="Proteomes" id="UP000321570">
    <property type="component" value="Unassembled WGS sequence"/>
</dbReference>
<keyword evidence="4" id="KW-1185">Reference proteome</keyword>
<feature type="compositionally biased region" description="Basic and acidic residues" evidence="1">
    <location>
        <begin position="18"/>
        <end position="27"/>
    </location>
</feature>
<feature type="region of interest" description="Disordered" evidence="1">
    <location>
        <begin position="1"/>
        <end position="57"/>
    </location>
</feature>
<feature type="compositionally biased region" description="Polar residues" evidence="1">
    <location>
        <begin position="44"/>
        <end position="57"/>
    </location>
</feature>
<feature type="region of interest" description="Disordered" evidence="1">
    <location>
        <begin position="191"/>
        <end position="211"/>
    </location>
</feature>
<dbReference type="InterPro" id="IPR013087">
    <property type="entry name" value="Znf_C2H2_type"/>
</dbReference>
<protein>
    <recommendedName>
        <fullName evidence="2">C2H2-type domain-containing protein</fullName>
    </recommendedName>
</protein>
<dbReference type="PROSITE" id="PS00028">
    <property type="entry name" value="ZINC_FINGER_C2H2_1"/>
    <property type="match status" value="1"/>
</dbReference>
<reference evidence="3 4" key="1">
    <citation type="submission" date="2019-07" db="EMBL/GenBank/DDBJ databases">
        <authorList>
            <person name="Jastrzebski P J."/>
            <person name="Paukszto L."/>
            <person name="Jastrzebski P J."/>
        </authorList>
    </citation>
    <scope>NUCLEOTIDE SEQUENCE [LARGE SCALE GENOMIC DNA]</scope>
    <source>
        <strain evidence="3 4">WMS-il1</strain>
    </source>
</reference>
<feature type="compositionally biased region" description="Polar residues" evidence="1">
    <location>
        <begin position="192"/>
        <end position="211"/>
    </location>
</feature>
<sequence length="518" mass="58909">MLFEMEYPCSQTEGDSAEDIKNIDVKSIRKSTQSQTSRRRSKSLGSQSPPRKSDCQTPISKFPELVHDIAYLLIIKKEIIYRIPLILDVTRVEESIRDKNDPNERNQTPPETNENEFCVMLTSNAAKDIEISIKKIFGRCDWLKIVEKCPVPTQVKMALKVNPNASKDEVNWKRRLDRAESCQMLKRPLTEYSRSGSNGHPTTVPNSTDLMHTCESNRISGIQLLNKQASQSNPSVDRNEAKATSDRIQQAVAEMEKQSRQVLAKNLKPPQQQLKHNLNCKVMLRNSISEIHPFYQNPKILTTIDLTAVTDKSRLSTPSPFTRHPPTRFTIDSGFPPVTCTSYPLFKTQYQPYHPQQPGIRPPNEWTFGLGPYFNKCPPSGMTDSTELPMDLSNTSSSQNSEPMDCLESDAINLAKPKRPSFQHESVASNCGRRWKCDLCDLSFETEWFLHEHYGSKTHVCKSLESVDDSESLQKRIKSREVCSEALVNRTTGRLLLDVVNKLIKTNSNYNLREITTS</sequence>
<evidence type="ECO:0000313" key="3">
    <source>
        <dbReference type="EMBL" id="VUZ50662.1"/>
    </source>
</evidence>
<dbReference type="EMBL" id="CABIJS010000388">
    <property type="protein sequence ID" value="VUZ50662.1"/>
    <property type="molecule type" value="Genomic_DNA"/>
</dbReference>